<dbReference type="PANTHER" id="PTHR46481">
    <property type="entry name" value="ZINC FINGER BED DOMAIN-CONTAINING PROTEIN 4"/>
    <property type="match status" value="1"/>
</dbReference>
<feature type="domain" description="HAT C-terminal dimerisation" evidence="7">
    <location>
        <begin position="1420"/>
        <end position="1485"/>
    </location>
</feature>
<feature type="region of interest" description="Disordered" evidence="6">
    <location>
        <begin position="18"/>
        <end position="42"/>
    </location>
</feature>
<evidence type="ECO:0000313" key="8">
    <source>
        <dbReference type="EMBL" id="KAG7424574.1"/>
    </source>
</evidence>
<sequence>MPSPDSCFDISDSGFGSAAESTPCPTPYPTRSTSTPVSTLRTSSVSDEQYERTLWRHFPGWAFSERARETRCWAWQFGYDIQKEDARRWICRACIRKNNPHPRHFEADGIHNAYNHLFNDHGIRAPPGMTQGTAEKKANSKGRKPPGQRTLAESMKLDLHDPREQAIANDFIKRFDKEHFRRLLIDWIVAKNHSFSIAEEAELHAIFDYLNPSVSARKANITHTTVREKIVAAFEQHKQKVIEVLGKAPGLIHISFDGWRSGNRYALYGICCFFRDENNKPCKITLGLPEVSARHTGPNIAAEILDVIESYQIQDKIGYFTLDNAKNNDTAMEIIGGELGFVGARRRGRCFGHTLNLSAKALLFGHDADAFERRISGVGPLTEAEHLIWRKKGSAGKLHNLVVAIHRSDLLTGMLRNIQQEAFNKSSDPKLNARKPLDVILDNDTRWLPSLRVFFPIGSVPTRSMIAFFRDRDPAGRSEPEGMESTSPSTNDVDVLSSSTLAVASLATPAPSLQEETPHEEVEHQYLWRCFPDYVWSQRVRDTPSWVWGFGYDVEDSSGGRRWVCRRCIQNKNPKPRSFAEKGIQNANAHLFKGHGIRAPPDKTKSAAEKKAEKLKVKDQRSIAEVMKLDTRLPREQDIANSLVKGFDRKHFQRLLLEWIIEENHAFSVCEQGRLRQIFEYLNPLVKITDANITRTTIRRKVLSAYEMHKDKVVAALKQSCGLIHVSFDGWKSGNRHSLYGIACFFRDENSQPRKLALGVPELRTRHFGHNIAAEILDVLDAYGIQDKIGYFTLDNAESNDKAMEVIGGELGFVGSRRRGRCFGHTLNLSAKALLFGHNVEAFEEQLSGEAALSEAEHTLWRRKGPVGKLHNLVVDVRRSDQLTYLLRSIQRSEFDLSSDPRIRARQPVDLIIDNDTRWLSQLYMIRRAIILRPFIEQLVLKHRQQWEQDNRSKRTGNLRKSAREPRICLEENQLTVNDWVVLEHLAKLLGFYEDAVKTLEGDGQQRKRKGGWVGSYGNVWEVIQGFEFLLEVLEDYKQLASEIPDAEHFRINVNLGWEKLNKYYSRLDETPIYYTALALHPAFRWGYFENEWKDNTEWVMKAKQMVREVWESDYRHLQVVRSPVDDEPVAKRQRKYYNPFQAYCERTRPVLGYGLVKEEATLSDDINEDTNELELWQSSWEDGDNDNKAKRGGPKKSPTLPFICQPENQLSDKDWEVVEIFARILSYYEATIKMLEGDGQIRKRKRGWTGSYGNIWDVIQGFEFLLEQLERFKDIAKDFPDTEHFRININLGWQKLNEYYEILSETPIYYAGLALHPAYRWKWFERNWTDRPEWIDEAKNMVHDVWHFEYREAALPGQEPPAVEPVPKQRKTSDNPFQEYLKRNRYTAPEARHDGLTPGEDEYLHWITHCESGDGSIDDPLAYWHEKRFKYPNLSRMALDFLTIQPMSAECERLFSAAGRMVNPLRHQLEAQIIGMCQVLRSWLRAGIIHELDPFFISVDEEKVDLELAQMSDQQLEGWATKWLTQVVGVQDEMGARWG</sequence>
<dbReference type="Proteomes" id="UP000693942">
    <property type="component" value="Unassembled WGS sequence"/>
</dbReference>
<evidence type="ECO:0000256" key="5">
    <source>
        <dbReference type="ARBA" id="ARBA00023242"/>
    </source>
</evidence>
<comment type="subcellular location">
    <subcellularLocation>
        <location evidence="1">Nucleus</location>
    </subcellularLocation>
</comment>
<dbReference type="EMBL" id="JAELUR010000013">
    <property type="protein sequence ID" value="KAG7424574.1"/>
    <property type="molecule type" value="Genomic_DNA"/>
</dbReference>
<dbReference type="GO" id="GO:0046983">
    <property type="term" value="F:protein dimerization activity"/>
    <property type="evidence" value="ECO:0007669"/>
    <property type="project" value="InterPro"/>
</dbReference>
<evidence type="ECO:0000256" key="4">
    <source>
        <dbReference type="ARBA" id="ARBA00022833"/>
    </source>
</evidence>
<dbReference type="GO" id="GO:0008270">
    <property type="term" value="F:zinc ion binding"/>
    <property type="evidence" value="ECO:0007669"/>
    <property type="project" value="UniProtKB-KW"/>
</dbReference>
<evidence type="ECO:0000256" key="6">
    <source>
        <dbReference type="SAM" id="MobiDB-lite"/>
    </source>
</evidence>
<keyword evidence="5" id="KW-0539">Nucleus</keyword>
<reference evidence="8" key="1">
    <citation type="submission" date="2021-04" db="EMBL/GenBank/DDBJ databases">
        <title>First draft genome resource for Brassicaceae pathogens Fusarium oxysporum f. sp. raphani and Fusarium oxysporum f. sp. rapae.</title>
        <authorList>
            <person name="Asai S."/>
        </authorList>
    </citation>
    <scope>NUCLEOTIDE SEQUENCE</scope>
    <source>
        <strain evidence="8">Tf1262</strain>
    </source>
</reference>
<keyword evidence="3" id="KW-0863">Zinc-finger</keyword>
<dbReference type="InterPro" id="IPR008906">
    <property type="entry name" value="HATC_C_dom"/>
</dbReference>
<dbReference type="GO" id="GO:0005634">
    <property type="term" value="C:nucleus"/>
    <property type="evidence" value="ECO:0007669"/>
    <property type="project" value="UniProtKB-SubCell"/>
</dbReference>
<evidence type="ECO:0000256" key="3">
    <source>
        <dbReference type="ARBA" id="ARBA00022771"/>
    </source>
</evidence>
<evidence type="ECO:0000256" key="1">
    <source>
        <dbReference type="ARBA" id="ARBA00004123"/>
    </source>
</evidence>
<dbReference type="Pfam" id="PF05699">
    <property type="entry name" value="Dimer_Tnp_hAT"/>
    <property type="match status" value="1"/>
</dbReference>
<keyword evidence="2" id="KW-0479">Metal-binding</keyword>
<accession>A0A8J5PID0</accession>
<keyword evidence="4" id="KW-0862">Zinc</keyword>
<evidence type="ECO:0000313" key="9">
    <source>
        <dbReference type="Proteomes" id="UP000693942"/>
    </source>
</evidence>
<organism evidence="8 9">
    <name type="scientific">Fusarium oxysporum f. sp. raphani</name>
    <dbReference type="NCBI Taxonomy" id="96318"/>
    <lineage>
        <taxon>Eukaryota</taxon>
        <taxon>Fungi</taxon>
        <taxon>Dikarya</taxon>
        <taxon>Ascomycota</taxon>
        <taxon>Pezizomycotina</taxon>
        <taxon>Sordariomycetes</taxon>
        <taxon>Hypocreomycetidae</taxon>
        <taxon>Hypocreales</taxon>
        <taxon>Nectriaceae</taxon>
        <taxon>Fusarium</taxon>
        <taxon>Fusarium oxysporum species complex</taxon>
    </lineage>
</organism>
<comment type="caution">
    <text evidence="8">The sequence shown here is derived from an EMBL/GenBank/DDBJ whole genome shotgun (WGS) entry which is preliminary data.</text>
</comment>
<gene>
    <name evidence="8" type="ORF">Forpi1262_v014513</name>
</gene>
<evidence type="ECO:0000256" key="2">
    <source>
        <dbReference type="ARBA" id="ARBA00022723"/>
    </source>
</evidence>
<feature type="region of interest" description="Disordered" evidence="6">
    <location>
        <begin position="126"/>
        <end position="148"/>
    </location>
</feature>
<dbReference type="InterPro" id="IPR052035">
    <property type="entry name" value="ZnF_BED_domain_contain"/>
</dbReference>
<feature type="compositionally biased region" description="Low complexity" evidence="6">
    <location>
        <begin position="29"/>
        <end position="42"/>
    </location>
</feature>
<name>A0A8J5PID0_FUSOX</name>
<evidence type="ECO:0000259" key="7">
    <source>
        <dbReference type="Pfam" id="PF05699"/>
    </source>
</evidence>
<proteinExistence type="predicted"/>
<protein>
    <submittedName>
        <fullName evidence="8">Putative AC transposase</fullName>
    </submittedName>
</protein>
<feature type="region of interest" description="Disordered" evidence="6">
    <location>
        <begin position="1178"/>
        <end position="1201"/>
    </location>
</feature>
<dbReference type="PANTHER" id="PTHR46481:SF10">
    <property type="entry name" value="ZINC FINGER BED DOMAIN-CONTAINING PROTEIN 39"/>
    <property type="match status" value="1"/>
</dbReference>